<sequence>MQQLVRLFSEATPKQYGMYGVLGLVLCAAPFVSAGFEPISFVYCIYAFVLYLCALVDARMRSIPNLLIACGCIIWLVSVFALVFTCDIDTQVESAALVVAVQLVVAASVAGVLVGINSVCELMWDKLLFDKRTQAATGDVASTAADEDVTEHDDAAGTPTFAHNFIGAGDIKLLFMLSLITPIKALLVTLFVACAASIVYAIIMRRRTFPWAPFIAGAWYVCMFTPFLGTISQLLGA</sequence>
<feature type="transmembrane region" description="Helical" evidence="1">
    <location>
        <begin position="209"/>
        <end position="231"/>
    </location>
</feature>
<reference evidence="3 4" key="1">
    <citation type="submission" date="2010-08" db="EMBL/GenBank/DDBJ databases">
        <authorList>
            <person name="Durkin A.S."/>
            <person name="Madupu R."/>
            <person name="Torralba M."/>
            <person name="Gillis M."/>
            <person name="Methe B."/>
            <person name="Sutton G."/>
            <person name="Nelson K.E."/>
        </authorList>
    </citation>
    <scope>NUCLEOTIDE SEQUENCE [LARGE SCALE GENOMIC DNA]</scope>
    <source>
        <strain evidence="3 4">PB189-T1-4</strain>
    </source>
</reference>
<protein>
    <submittedName>
        <fullName evidence="3">Peptidase, A24 family</fullName>
    </submittedName>
</protein>
<evidence type="ECO:0000259" key="2">
    <source>
        <dbReference type="Pfam" id="PF01478"/>
    </source>
</evidence>
<organism evidence="3 4">
    <name type="scientific">Fannyhessea vaginae PB189-T1-4</name>
    <dbReference type="NCBI Taxonomy" id="866774"/>
    <lineage>
        <taxon>Bacteria</taxon>
        <taxon>Bacillati</taxon>
        <taxon>Actinomycetota</taxon>
        <taxon>Coriobacteriia</taxon>
        <taxon>Coriobacteriales</taxon>
        <taxon>Atopobiaceae</taxon>
        <taxon>Fannyhessea</taxon>
    </lineage>
</organism>
<evidence type="ECO:0000313" key="3">
    <source>
        <dbReference type="EMBL" id="EFL43911.1"/>
    </source>
</evidence>
<accession>A0ABN0AZA8</accession>
<feature type="transmembrane region" description="Helical" evidence="1">
    <location>
        <begin position="65"/>
        <end position="84"/>
    </location>
</feature>
<feature type="transmembrane region" description="Helical" evidence="1">
    <location>
        <begin position="16"/>
        <end position="34"/>
    </location>
</feature>
<feature type="transmembrane region" description="Helical" evidence="1">
    <location>
        <begin position="40"/>
        <end position="58"/>
    </location>
</feature>
<dbReference type="RefSeq" id="WP_006304363.1">
    <property type="nucleotide sequence ID" value="NZ_AEDQ01000027.1"/>
</dbReference>
<feature type="transmembrane region" description="Helical" evidence="1">
    <location>
        <begin position="185"/>
        <end position="203"/>
    </location>
</feature>
<comment type="caution">
    <text evidence="3">The sequence shown here is derived from an EMBL/GenBank/DDBJ whole genome shotgun (WGS) entry which is preliminary data.</text>
</comment>
<keyword evidence="1" id="KW-0812">Transmembrane</keyword>
<evidence type="ECO:0000313" key="4">
    <source>
        <dbReference type="Proteomes" id="UP000004431"/>
    </source>
</evidence>
<dbReference type="EMBL" id="AEDQ01000027">
    <property type="protein sequence ID" value="EFL43911.1"/>
    <property type="molecule type" value="Genomic_DNA"/>
</dbReference>
<keyword evidence="1" id="KW-1133">Transmembrane helix</keyword>
<keyword evidence="1" id="KW-0472">Membrane</keyword>
<gene>
    <name evidence="3" type="ORF">HMPREF9248_0201</name>
</gene>
<feature type="transmembrane region" description="Helical" evidence="1">
    <location>
        <begin position="96"/>
        <end position="124"/>
    </location>
</feature>
<dbReference type="Pfam" id="PF01478">
    <property type="entry name" value="Peptidase_A24"/>
    <property type="match status" value="1"/>
</dbReference>
<proteinExistence type="predicted"/>
<keyword evidence="4" id="KW-1185">Reference proteome</keyword>
<dbReference type="InterPro" id="IPR000045">
    <property type="entry name" value="Prepilin_IV_endopep_pep"/>
</dbReference>
<dbReference type="Proteomes" id="UP000004431">
    <property type="component" value="Unassembled WGS sequence"/>
</dbReference>
<evidence type="ECO:0000256" key="1">
    <source>
        <dbReference type="SAM" id="Phobius"/>
    </source>
</evidence>
<feature type="domain" description="Prepilin type IV endopeptidase peptidase" evidence="2">
    <location>
        <begin position="44"/>
        <end position="202"/>
    </location>
</feature>
<name>A0ABN0AZA8_9ACTN</name>